<dbReference type="InterPro" id="IPR001853">
    <property type="entry name" value="DSBA-like_thioredoxin_dom"/>
</dbReference>
<proteinExistence type="predicted"/>
<dbReference type="GO" id="GO:0016853">
    <property type="term" value="F:isomerase activity"/>
    <property type="evidence" value="ECO:0007669"/>
    <property type="project" value="UniProtKB-KW"/>
</dbReference>
<dbReference type="Proteomes" id="UP000553963">
    <property type="component" value="Unassembled WGS sequence"/>
</dbReference>
<evidence type="ECO:0000259" key="1">
    <source>
        <dbReference type="Pfam" id="PF01323"/>
    </source>
</evidence>
<keyword evidence="3" id="KW-1185">Reference proteome</keyword>
<dbReference type="Pfam" id="PF01323">
    <property type="entry name" value="DSBA"/>
    <property type="match status" value="1"/>
</dbReference>
<evidence type="ECO:0000313" key="3">
    <source>
        <dbReference type="Proteomes" id="UP000553963"/>
    </source>
</evidence>
<dbReference type="CDD" id="cd03024">
    <property type="entry name" value="DsbA_FrnE"/>
    <property type="match status" value="1"/>
</dbReference>
<dbReference type="GO" id="GO:0016491">
    <property type="term" value="F:oxidoreductase activity"/>
    <property type="evidence" value="ECO:0007669"/>
    <property type="project" value="InterPro"/>
</dbReference>
<accession>A0A840AG50</accession>
<keyword evidence="2" id="KW-0413">Isomerase</keyword>
<gene>
    <name evidence="2" type="ORF">GGR25_000358</name>
</gene>
<dbReference type="AlphaFoldDB" id="A0A840AG50"/>
<dbReference type="PANTHER" id="PTHR13887">
    <property type="entry name" value="GLUTATHIONE S-TRANSFERASE KAPPA"/>
    <property type="match status" value="1"/>
</dbReference>
<dbReference type="RefSeq" id="WP_183397006.1">
    <property type="nucleotide sequence ID" value="NZ_JACIDS010000001.1"/>
</dbReference>
<dbReference type="EMBL" id="JACIDS010000001">
    <property type="protein sequence ID" value="MBB3929339.1"/>
    <property type="molecule type" value="Genomic_DNA"/>
</dbReference>
<dbReference type="PANTHER" id="PTHR13887:SF41">
    <property type="entry name" value="THIOREDOXIN SUPERFAMILY PROTEIN"/>
    <property type="match status" value="1"/>
</dbReference>
<dbReference type="SUPFAM" id="SSF52833">
    <property type="entry name" value="Thioredoxin-like"/>
    <property type="match status" value="1"/>
</dbReference>
<reference evidence="2 3" key="1">
    <citation type="submission" date="2020-08" db="EMBL/GenBank/DDBJ databases">
        <title>Genomic Encyclopedia of Type Strains, Phase IV (KMG-IV): sequencing the most valuable type-strain genomes for metagenomic binning, comparative biology and taxonomic classification.</title>
        <authorList>
            <person name="Goeker M."/>
        </authorList>
    </citation>
    <scope>NUCLEOTIDE SEQUENCE [LARGE SCALE GENOMIC DNA]</scope>
    <source>
        <strain evidence="2 3">DSM 25966</strain>
    </source>
</reference>
<protein>
    <submittedName>
        <fullName evidence="2">Putative DsbA family dithiol-disulfide isomerase</fullName>
    </submittedName>
</protein>
<dbReference type="Gene3D" id="3.40.30.10">
    <property type="entry name" value="Glutaredoxin"/>
    <property type="match status" value="1"/>
</dbReference>
<dbReference type="InterPro" id="IPR036249">
    <property type="entry name" value="Thioredoxin-like_sf"/>
</dbReference>
<sequence length="215" mass="23354">MKIDIWSDIYCPFCGLGHHRLLEALKRFPHADQVEIVHHSFQLDPGLPEGKAMGARDYLTRAKGVPAAQFDATGRNIEQTAAAEGLAPYHVVENNVANTLTAHAFLAFATEKGKGTAAWQRVLDAYFGARAPMWTVEDLLPIAAEIGLDEAETRAALASGRYQKIAQADHEAAVAMGARGVPFFVFDERFGVVGAQPTEQLLAALNKAWSERQAA</sequence>
<comment type="caution">
    <text evidence="2">The sequence shown here is derived from an EMBL/GenBank/DDBJ whole genome shotgun (WGS) entry which is preliminary data.</text>
</comment>
<feature type="domain" description="DSBA-like thioredoxin" evidence="1">
    <location>
        <begin position="3"/>
        <end position="205"/>
    </location>
</feature>
<organism evidence="2 3">
    <name type="scientific">Kaistia hirudinis</name>
    <dbReference type="NCBI Taxonomy" id="1293440"/>
    <lineage>
        <taxon>Bacteria</taxon>
        <taxon>Pseudomonadati</taxon>
        <taxon>Pseudomonadota</taxon>
        <taxon>Alphaproteobacteria</taxon>
        <taxon>Hyphomicrobiales</taxon>
        <taxon>Kaistiaceae</taxon>
        <taxon>Kaistia</taxon>
    </lineage>
</organism>
<name>A0A840AG50_9HYPH</name>
<evidence type="ECO:0000313" key="2">
    <source>
        <dbReference type="EMBL" id="MBB3929339.1"/>
    </source>
</evidence>